<dbReference type="SUPFAM" id="SSF161098">
    <property type="entry name" value="MetI-like"/>
    <property type="match status" value="1"/>
</dbReference>
<dbReference type="PANTHER" id="PTHR30614">
    <property type="entry name" value="MEMBRANE COMPONENT OF AMINO ACID ABC TRANSPORTER"/>
    <property type="match status" value="1"/>
</dbReference>
<dbReference type="InterPro" id="IPR000515">
    <property type="entry name" value="MetI-like"/>
</dbReference>
<feature type="transmembrane region" description="Helical" evidence="8">
    <location>
        <begin position="20"/>
        <end position="38"/>
    </location>
</feature>
<evidence type="ECO:0000256" key="6">
    <source>
        <dbReference type="ARBA" id="ARBA00022989"/>
    </source>
</evidence>
<reference evidence="10" key="1">
    <citation type="submission" date="2019-04" db="EMBL/GenBank/DDBJ databases">
        <title>Evolution of Biomass-Degrading Anaerobic Consortia Revealed by Metagenomics.</title>
        <authorList>
            <person name="Peng X."/>
        </authorList>
    </citation>
    <scope>NUCLEOTIDE SEQUENCE</scope>
    <source>
        <strain evidence="10">SIG14</strain>
    </source>
</reference>
<keyword evidence="2 8" id="KW-0813">Transport</keyword>
<comment type="caution">
    <text evidence="10">The sequence shown here is derived from an EMBL/GenBank/DDBJ whole genome shotgun (WGS) entry which is preliminary data.</text>
</comment>
<evidence type="ECO:0000256" key="4">
    <source>
        <dbReference type="ARBA" id="ARBA00022692"/>
    </source>
</evidence>
<comment type="subcellular location">
    <subcellularLocation>
        <location evidence="1 8">Cell membrane</location>
        <topology evidence="1 8">Multi-pass membrane protein</topology>
    </subcellularLocation>
</comment>
<evidence type="ECO:0000256" key="1">
    <source>
        <dbReference type="ARBA" id="ARBA00004651"/>
    </source>
</evidence>
<accession>A0A8T3VKN8</accession>
<gene>
    <name evidence="10" type="ORF">E7Z75_00880</name>
</gene>
<feature type="transmembrane region" description="Helical" evidence="8">
    <location>
        <begin position="59"/>
        <end position="79"/>
    </location>
</feature>
<proteinExistence type="inferred from homology"/>
<dbReference type="GO" id="GO:0043190">
    <property type="term" value="C:ATP-binding cassette (ABC) transporter complex"/>
    <property type="evidence" value="ECO:0007669"/>
    <property type="project" value="InterPro"/>
</dbReference>
<keyword evidence="3" id="KW-1003">Cell membrane</keyword>
<dbReference type="PROSITE" id="PS50928">
    <property type="entry name" value="ABC_TM1"/>
    <property type="match status" value="1"/>
</dbReference>
<dbReference type="Pfam" id="PF00528">
    <property type="entry name" value="BPD_transp_1"/>
    <property type="match status" value="1"/>
</dbReference>
<evidence type="ECO:0000313" key="11">
    <source>
        <dbReference type="Proteomes" id="UP000732619"/>
    </source>
</evidence>
<comment type="similarity">
    <text evidence="8">Belongs to the binding-protein-dependent transport system permease family.</text>
</comment>
<evidence type="ECO:0000256" key="7">
    <source>
        <dbReference type="ARBA" id="ARBA00023136"/>
    </source>
</evidence>
<protein>
    <submittedName>
        <fullName evidence="10">Amino acid ABC transporter permease</fullName>
    </submittedName>
</protein>
<feature type="domain" description="ABC transmembrane type-1" evidence="9">
    <location>
        <begin position="14"/>
        <end position="206"/>
    </location>
</feature>
<dbReference type="InterPro" id="IPR043429">
    <property type="entry name" value="ArtM/GltK/GlnP/TcyL/YhdX-like"/>
</dbReference>
<dbReference type="NCBIfam" id="TIGR01726">
    <property type="entry name" value="HEQRo_perm_3TM"/>
    <property type="match status" value="1"/>
</dbReference>
<feature type="transmembrane region" description="Helical" evidence="8">
    <location>
        <begin position="85"/>
        <end position="103"/>
    </location>
</feature>
<dbReference type="Proteomes" id="UP000732619">
    <property type="component" value="Unassembled WGS sequence"/>
</dbReference>
<evidence type="ECO:0000256" key="8">
    <source>
        <dbReference type="RuleBase" id="RU363032"/>
    </source>
</evidence>
<dbReference type="CDD" id="cd06261">
    <property type="entry name" value="TM_PBP2"/>
    <property type="match status" value="1"/>
</dbReference>
<evidence type="ECO:0000256" key="3">
    <source>
        <dbReference type="ARBA" id="ARBA00022475"/>
    </source>
</evidence>
<dbReference type="InterPro" id="IPR010065">
    <property type="entry name" value="AA_ABC_transptr_permease_3TM"/>
</dbReference>
<dbReference type="GO" id="GO:0006865">
    <property type="term" value="P:amino acid transport"/>
    <property type="evidence" value="ECO:0007669"/>
    <property type="project" value="UniProtKB-KW"/>
</dbReference>
<evidence type="ECO:0000259" key="9">
    <source>
        <dbReference type="PROSITE" id="PS50928"/>
    </source>
</evidence>
<dbReference type="Gene3D" id="1.10.3720.10">
    <property type="entry name" value="MetI-like"/>
    <property type="match status" value="1"/>
</dbReference>
<dbReference type="InterPro" id="IPR035906">
    <property type="entry name" value="MetI-like_sf"/>
</dbReference>
<keyword evidence="7 8" id="KW-0472">Membrane</keyword>
<feature type="transmembrane region" description="Helical" evidence="8">
    <location>
        <begin position="184"/>
        <end position="205"/>
    </location>
</feature>
<dbReference type="EMBL" id="SUTG01000002">
    <property type="protein sequence ID" value="MBE6511693.1"/>
    <property type="molecule type" value="Genomic_DNA"/>
</dbReference>
<dbReference type="AlphaFoldDB" id="A0A8T3VKN8"/>
<evidence type="ECO:0000256" key="5">
    <source>
        <dbReference type="ARBA" id="ARBA00022970"/>
    </source>
</evidence>
<name>A0A8T3VKN8_METOL</name>
<keyword evidence="6 8" id="KW-1133">Transmembrane helix</keyword>
<dbReference type="PANTHER" id="PTHR30614:SF0">
    <property type="entry name" value="L-CYSTINE TRANSPORT SYSTEM PERMEASE PROTEIN TCYL"/>
    <property type="match status" value="1"/>
</dbReference>
<keyword evidence="4 8" id="KW-0812">Transmembrane</keyword>
<dbReference type="GO" id="GO:0022857">
    <property type="term" value="F:transmembrane transporter activity"/>
    <property type="evidence" value="ECO:0007669"/>
    <property type="project" value="InterPro"/>
</dbReference>
<evidence type="ECO:0000313" key="10">
    <source>
        <dbReference type="EMBL" id="MBE6511693.1"/>
    </source>
</evidence>
<evidence type="ECO:0000256" key="2">
    <source>
        <dbReference type="ARBA" id="ARBA00022448"/>
    </source>
</evidence>
<sequence length="217" mass="24524">MLLSKIIEELMWGMGTSIEIFLLTLLFSIPLGLVVAAGRMSSFKPLQWFMKAYISIMRGTPLMLQLIVVFFGPYYIFGMTLSREFRMIAVIIAFTINYAAYFAEIFRGGIESIPNGQYEAAQVLGYNRLETFFIIILPQVIKIVLPSITNEVITLVKDTSLSFVLAIPEMFTVAKQIAAAEASISALLIAGGFYYVFNAFVAFVMERFEKRLDYYDT</sequence>
<organism evidence="10 11">
    <name type="scientific">Methanobrevibacter olleyae</name>
    <dbReference type="NCBI Taxonomy" id="294671"/>
    <lineage>
        <taxon>Archaea</taxon>
        <taxon>Methanobacteriati</taxon>
        <taxon>Methanobacteriota</taxon>
        <taxon>Methanomada group</taxon>
        <taxon>Methanobacteria</taxon>
        <taxon>Methanobacteriales</taxon>
        <taxon>Methanobacteriaceae</taxon>
        <taxon>Methanobrevibacter</taxon>
    </lineage>
</organism>
<keyword evidence="5" id="KW-0029">Amino-acid transport</keyword>